<dbReference type="FunFam" id="3.30.2010.10:FF:000010">
    <property type="entry name" value="M48 family peptidase"/>
    <property type="match status" value="1"/>
</dbReference>
<feature type="transmembrane region" description="Helical" evidence="9">
    <location>
        <begin position="6"/>
        <end position="22"/>
    </location>
</feature>
<feature type="binding site" evidence="7">
    <location>
        <position position="352"/>
    </location>
    <ligand>
        <name>Zn(2+)</name>
        <dbReference type="ChEBI" id="CHEBI:29105"/>
        <note>catalytic</note>
    </ligand>
</feature>
<dbReference type="EC" id="3.4.24.84" evidence="12"/>
<keyword evidence="5 8" id="KW-0482">Metalloprotease</keyword>
<comment type="similarity">
    <text evidence="8">Belongs to the peptidase M48 family.</text>
</comment>
<evidence type="ECO:0000313" key="13">
    <source>
        <dbReference type="Proteomes" id="UP000006695"/>
    </source>
</evidence>
<dbReference type="HOGENOM" id="CLU_025947_1_0_7"/>
<feature type="binding site" evidence="7">
    <location>
        <position position="274"/>
    </location>
    <ligand>
        <name>Zn(2+)</name>
        <dbReference type="ChEBI" id="CHEBI:29105"/>
        <note>catalytic</note>
    </ligand>
</feature>
<feature type="active site" description="Proton donor" evidence="6">
    <location>
        <position position="356"/>
    </location>
</feature>
<evidence type="ECO:0000256" key="8">
    <source>
        <dbReference type="RuleBase" id="RU003983"/>
    </source>
</evidence>
<evidence type="ECO:0000256" key="7">
    <source>
        <dbReference type="PIRSR" id="PIRSR627057-2"/>
    </source>
</evidence>
<feature type="transmembrane region" description="Helical" evidence="9">
    <location>
        <begin position="143"/>
        <end position="165"/>
    </location>
</feature>
<dbReference type="STRING" id="351605.Gura_0671"/>
<dbReference type="CDD" id="cd07343">
    <property type="entry name" value="M48A_Zmpste24p_like"/>
    <property type="match status" value="1"/>
</dbReference>
<dbReference type="GO" id="GO:0004222">
    <property type="term" value="F:metalloendopeptidase activity"/>
    <property type="evidence" value="ECO:0007669"/>
    <property type="project" value="InterPro"/>
</dbReference>
<dbReference type="InterPro" id="IPR001915">
    <property type="entry name" value="Peptidase_M48"/>
</dbReference>
<dbReference type="RefSeq" id="WP_011937607.1">
    <property type="nucleotide sequence ID" value="NC_009483.1"/>
</dbReference>
<keyword evidence="3 8" id="KW-0378">Hydrolase</keyword>
<evidence type="ECO:0000313" key="12">
    <source>
        <dbReference type="EMBL" id="ABQ24883.1"/>
    </source>
</evidence>
<dbReference type="Gene3D" id="3.30.2010.10">
    <property type="entry name" value="Metalloproteases ('zincins'), catalytic domain"/>
    <property type="match status" value="1"/>
</dbReference>
<evidence type="ECO:0000256" key="6">
    <source>
        <dbReference type="PIRSR" id="PIRSR627057-1"/>
    </source>
</evidence>
<feature type="domain" description="Peptidase M48" evidence="10">
    <location>
        <begin position="205"/>
        <end position="410"/>
    </location>
</feature>
<feature type="domain" description="CAAX prenyl protease 1 N-terminal" evidence="11">
    <location>
        <begin position="24"/>
        <end position="201"/>
    </location>
</feature>
<comment type="cofactor">
    <cofactor evidence="7 8">
        <name>Zn(2+)</name>
        <dbReference type="ChEBI" id="CHEBI:29105"/>
    </cofactor>
    <text evidence="7 8">Binds 1 zinc ion per subunit.</text>
</comment>
<dbReference type="OrthoDB" id="9781930at2"/>
<dbReference type="PANTHER" id="PTHR10120">
    <property type="entry name" value="CAAX PRENYL PROTEASE 1"/>
    <property type="match status" value="1"/>
</dbReference>
<gene>
    <name evidence="12" type="ordered locus">Gura_0671</name>
</gene>
<name>A5GC11_GEOUR</name>
<evidence type="ECO:0000256" key="5">
    <source>
        <dbReference type="ARBA" id="ARBA00023049"/>
    </source>
</evidence>
<feature type="transmembrane region" description="Helical" evidence="9">
    <location>
        <begin position="171"/>
        <end position="191"/>
    </location>
</feature>
<evidence type="ECO:0000256" key="3">
    <source>
        <dbReference type="ARBA" id="ARBA00022801"/>
    </source>
</evidence>
<evidence type="ECO:0000256" key="4">
    <source>
        <dbReference type="ARBA" id="ARBA00022833"/>
    </source>
</evidence>
<keyword evidence="9" id="KW-0812">Transmembrane</keyword>
<evidence type="ECO:0000256" key="1">
    <source>
        <dbReference type="ARBA" id="ARBA00022670"/>
    </source>
</evidence>
<feature type="transmembrane region" description="Helical" evidence="9">
    <location>
        <begin position="326"/>
        <end position="347"/>
    </location>
</feature>
<keyword evidence="4 7" id="KW-0862">Zinc</keyword>
<dbReference type="EMBL" id="CP000698">
    <property type="protein sequence ID" value="ABQ24883.1"/>
    <property type="molecule type" value="Genomic_DNA"/>
</dbReference>
<evidence type="ECO:0000256" key="9">
    <source>
        <dbReference type="SAM" id="Phobius"/>
    </source>
</evidence>
<reference evidence="12 13" key="1">
    <citation type="submission" date="2007-05" db="EMBL/GenBank/DDBJ databases">
        <title>Complete sequence of Geobacter uraniireducens Rf4.</title>
        <authorList>
            <consortium name="US DOE Joint Genome Institute"/>
            <person name="Copeland A."/>
            <person name="Lucas S."/>
            <person name="Lapidus A."/>
            <person name="Barry K."/>
            <person name="Detter J.C."/>
            <person name="Glavina del Rio T."/>
            <person name="Hammon N."/>
            <person name="Israni S."/>
            <person name="Dalin E."/>
            <person name="Tice H."/>
            <person name="Pitluck S."/>
            <person name="Chertkov O."/>
            <person name="Brettin T."/>
            <person name="Bruce D."/>
            <person name="Han C."/>
            <person name="Schmutz J."/>
            <person name="Larimer F."/>
            <person name="Land M."/>
            <person name="Hauser L."/>
            <person name="Kyrpides N."/>
            <person name="Mikhailova N."/>
            <person name="Shelobolina E."/>
            <person name="Aklujkar M."/>
            <person name="Lovley D."/>
            <person name="Richardson P."/>
        </authorList>
    </citation>
    <scope>NUCLEOTIDE SEQUENCE [LARGE SCALE GENOMIC DNA]</scope>
    <source>
        <strain evidence="12 13">Rf4</strain>
    </source>
</reference>
<feature type="transmembrane region" description="Helical" evidence="9">
    <location>
        <begin position="96"/>
        <end position="123"/>
    </location>
</feature>
<feature type="binding site" evidence="7">
    <location>
        <position position="278"/>
    </location>
    <ligand>
        <name>Zn(2+)</name>
        <dbReference type="ChEBI" id="CHEBI:29105"/>
        <note>catalytic</note>
    </ligand>
</feature>
<protein>
    <submittedName>
        <fullName evidence="12">Ste24 endopeptidase</fullName>
        <ecNumber evidence="12">3.4.24.84</ecNumber>
    </submittedName>
</protein>
<keyword evidence="1 8" id="KW-0645">Protease</keyword>
<dbReference type="InterPro" id="IPR027057">
    <property type="entry name" value="CAXX_Prtase_1"/>
</dbReference>
<dbReference type="GO" id="GO:0071586">
    <property type="term" value="P:CAAX-box protein processing"/>
    <property type="evidence" value="ECO:0007669"/>
    <property type="project" value="InterPro"/>
</dbReference>
<feature type="transmembrane region" description="Helical" evidence="9">
    <location>
        <begin position="66"/>
        <end position="84"/>
    </location>
</feature>
<keyword evidence="13" id="KW-1185">Reference proteome</keyword>
<dbReference type="KEGG" id="gur:Gura_0671"/>
<evidence type="ECO:0000259" key="10">
    <source>
        <dbReference type="Pfam" id="PF01435"/>
    </source>
</evidence>
<evidence type="ECO:0000259" key="11">
    <source>
        <dbReference type="Pfam" id="PF16491"/>
    </source>
</evidence>
<dbReference type="GO" id="GO:0046872">
    <property type="term" value="F:metal ion binding"/>
    <property type="evidence" value="ECO:0007669"/>
    <property type="project" value="UniProtKB-KW"/>
</dbReference>
<keyword evidence="9" id="KW-1133">Transmembrane helix</keyword>
<dbReference type="InterPro" id="IPR032456">
    <property type="entry name" value="Peptidase_M48_N"/>
</dbReference>
<dbReference type="Pfam" id="PF01435">
    <property type="entry name" value="Peptidase_M48"/>
    <property type="match status" value="1"/>
</dbReference>
<accession>A5GC11</accession>
<keyword evidence="9" id="KW-0472">Membrane</keyword>
<dbReference type="Proteomes" id="UP000006695">
    <property type="component" value="Chromosome"/>
</dbReference>
<proteinExistence type="inferred from homology"/>
<evidence type="ECO:0000256" key="2">
    <source>
        <dbReference type="ARBA" id="ARBA00022723"/>
    </source>
</evidence>
<dbReference type="AlphaFoldDB" id="A5GC11"/>
<organism evidence="12 13">
    <name type="scientific">Geotalea uraniireducens (strain Rf4)</name>
    <name type="common">Geobacter uraniireducens</name>
    <dbReference type="NCBI Taxonomy" id="351605"/>
    <lineage>
        <taxon>Bacteria</taxon>
        <taxon>Pseudomonadati</taxon>
        <taxon>Thermodesulfobacteriota</taxon>
        <taxon>Desulfuromonadia</taxon>
        <taxon>Geobacterales</taxon>
        <taxon>Geobacteraceae</taxon>
        <taxon>Geotalea</taxon>
    </lineage>
</organism>
<dbReference type="Pfam" id="PF16491">
    <property type="entry name" value="Peptidase_M48_N"/>
    <property type="match status" value="1"/>
</dbReference>
<keyword evidence="2 7" id="KW-0479">Metal-binding</keyword>
<feature type="transmembrane region" description="Helical" evidence="9">
    <location>
        <begin position="287"/>
        <end position="306"/>
    </location>
</feature>
<sequence>MTLTVLICYLLVTAVGYYLRFLNLQHLKLHGTEIPAGFEDAIDADTLVKTSAYTIEQSRLGLVESLFDNVMLLLFLFGGLLVFYDRWITSLSGSFVWSGVLFFLILTLIQTVLDIPFSLYGTFRIENRFGFNTMTTRLWLSDLGKSTAISAVILTLMIAGAFSLVRWSPGFWWLWVWGFFAVVSIFFMYVSPYLIEPLFYKFEPVKDAELEQGIRRLMEKAGLHVSRVMQMDASRRSRHSNAYFTGIGRVKRIVLYDTLLTQMNRQEIITILAHEVGHWKKGHVWKLLVMTEIGGLLGFYAAFRLLQWGGLPGVLGLPHASFPAQLVILGFISSLLMFPFTALSSWLSRRHEWQADRFAEELSGTPGALATALVKLNRENLGNLHPHPLYAKFYYSHPPVVERVQRLRKAALAADVGSANEAEE</sequence>
<feature type="active site" evidence="6">
    <location>
        <position position="275"/>
    </location>
</feature>